<proteinExistence type="predicted"/>
<dbReference type="RefSeq" id="WP_229486070.1">
    <property type="nucleotide sequence ID" value="NZ_JAIVFQ010000025.1"/>
</dbReference>
<reference evidence="1 2" key="1">
    <citation type="journal article" date="2021" name="Microorganisms">
        <title>Genome Evolution of Filamentous Cyanobacterium Nostoc Species: From Facultative Symbiosis to Free Living.</title>
        <authorList>
            <person name="Huo D."/>
            <person name="Li H."/>
            <person name="Cai F."/>
            <person name="Guo X."/>
            <person name="Qiao Z."/>
            <person name="Wang W."/>
            <person name="Yu G."/>
            <person name="Li R."/>
        </authorList>
    </citation>
    <scope>NUCLEOTIDE SEQUENCE [LARGE SCALE GENOMIC DNA]</scope>
    <source>
        <strain evidence="1 2">CHAB 5714</strain>
    </source>
</reference>
<evidence type="ECO:0000313" key="1">
    <source>
        <dbReference type="EMBL" id="MCC5601017.1"/>
    </source>
</evidence>
<organism evidence="1 2">
    <name type="scientific">Nostoc favosum CHAB5714</name>
    <dbReference type="NCBI Taxonomy" id="2780399"/>
    <lineage>
        <taxon>Bacteria</taxon>
        <taxon>Bacillati</taxon>
        <taxon>Cyanobacteriota</taxon>
        <taxon>Cyanophyceae</taxon>
        <taxon>Nostocales</taxon>
        <taxon>Nostocaceae</taxon>
        <taxon>Nostoc</taxon>
        <taxon>Nostoc favosum</taxon>
    </lineage>
</organism>
<comment type="caution">
    <text evidence="1">The sequence shown here is derived from an EMBL/GenBank/DDBJ whole genome shotgun (WGS) entry which is preliminary data.</text>
</comment>
<evidence type="ECO:0000313" key="2">
    <source>
        <dbReference type="Proteomes" id="UP001199525"/>
    </source>
</evidence>
<accession>A0ABS8I9Z2</accession>
<gene>
    <name evidence="1" type="ORF">LC586_17845</name>
</gene>
<name>A0ABS8I9Z2_9NOSO</name>
<protein>
    <submittedName>
        <fullName evidence="1">Uncharacterized protein</fullName>
    </submittedName>
</protein>
<keyword evidence="2" id="KW-1185">Reference proteome</keyword>
<sequence>MLLQRSKLRRPSRREVGYRQAIREGNTIDLPDNIPDFILVYLNELNCDRLENEPSNPIS</sequence>
<dbReference type="Proteomes" id="UP001199525">
    <property type="component" value="Unassembled WGS sequence"/>
</dbReference>
<dbReference type="EMBL" id="JAIVFQ010000025">
    <property type="protein sequence ID" value="MCC5601017.1"/>
    <property type="molecule type" value="Genomic_DNA"/>
</dbReference>